<dbReference type="RefSeq" id="XP_045289221.1">
    <property type="nucleotide sequence ID" value="XM_045429326.1"/>
</dbReference>
<dbReference type="Proteomes" id="UP000001631">
    <property type="component" value="Unassembled WGS sequence"/>
</dbReference>
<name>C0NIM0_AJECG</name>
<organism evidence="1 2">
    <name type="scientific">Ajellomyces capsulatus (strain G186AR / H82 / ATCC MYA-2454 / RMSCC 2432)</name>
    <name type="common">Darling's disease fungus</name>
    <name type="synonym">Histoplasma capsulatum</name>
    <dbReference type="NCBI Taxonomy" id="447093"/>
    <lineage>
        <taxon>Eukaryota</taxon>
        <taxon>Fungi</taxon>
        <taxon>Dikarya</taxon>
        <taxon>Ascomycota</taxon>
        <taxon>Pezizomycotina</taxon>
        <taxon>Eurotiomycetes</taxon>
        <taxon>Eurotiomycetidae</taxon>
        <taxon>Onygenales</taxon>
        <taxon>Ajellomycetaceae</taxon>
        <taxon>Histoplasma</taxon>
    </lineage>
</organism>
<dbReference type="EMBL" id="GG663365">
    <property type="protein sequence ID" value="EEH08740.1"/>
    <property type="molecule type" value="Genomic_DNA"/>
</dbReference>
<protein>
    <recommendedName>
        <fullName evidence="3">PH domain-containing protein</fullName>
    </recommendedName>
</protein>
<evidence type="ECO:0000313" key="2">
    <source>
        <dbReference type="Proteomes" id="UP000001631"/>
    </source>
</evidence>
<sequence length="102" mass="11863">MATSLMLISWSRTAPSLTPLTGRYFLTIEYDGSMLYSTSVPSSEEDREWKALLRNRDPDGEKVMNEVHQENKERDSLNKARDKEQVDMVQYHVSAEKKRIPE</sequence>
<proteinExistence type="predicted"/>
<dbReference type="InParanoid" id="C0NIM0"/>
<dbReference type="GeneID" id="69035293"/>
<evidence type="ECO:0008006" key="3">
    <source>
        <dbReference type="Google" id="ProtNLM"/>
    </source>
</evidence>
<gene>
    <name evidence="1" type="ORF">HCBG_02277</name>
</gene>
<accession>C0NIM0</accession>
<reference evidence="1" key="1">
    <citation type="submission" date="2009-02" db="EMBL/GenBank/DDBJ databases">
        <title>The Genome Sequence of Ajellomyces capsulatus strain G186AR.</title>
        <authorList>
            <consortium name="The Broad Institute Genome Sequencing Platform"/>
            <person name="Champion M."/>
            <person name="Cuomo C."/>
            <person name="Ma L.-J."/>
            <person name="Henn M.R."/>
            <person name="Sil A."/>
            <person name="Goldman B."/>
            <person name="Young S.K."/>
            <person name="Kodira C.D."/>
            <person name="Zeng Q."/>
            <person name="Koehrsen M."/>
            <person name="Alvarado L."/>
            <person name="Berlin A."/>
            <person name="Borenstein D."/>
            <person name="Chen Z."/>
            <person name="Engels R."/>
            <person name="Freedman E."/>
            <person name="Gellesch M."/>
            <person name="Goldberg J."/>
            <person name="Griggs A."/>
            <person name="Gujja S."/>
            <person name="Heiman D."/>
            <person name="Hepburn T."/>
            <person name="Howarth C."/>
            <person name="Jen D."/>
            <person name="Larson L."/>
            <person name="Lewis B."/>
            <person name="Mehta T."/>
            <person name="Park D."/>
            <person name="Pearson M."/>
            <person name="Roberts A."/>
            <person name="Saif S."/>
            <person name="Shea T."/>
            <person name="Shenoy N."/>
            <person name="Sisk P."/>
            <person name="Stolte C."/>
            <person name="Sykes S."/>
            <person name="Walk T."/>
            <person name="White J."/>
            <person name="Yandava C."/>
            <person name="Klein B."/>
            <person name="McEwen J.G."/>
            <person name="Puccia R."/>
            <person name="Goldman G.H."/>
            <person name="Felipe M.S."/>
            <person name="Nino-Vega G."/>
            <person name="San-Blas G."/>
            <person name="Taylor J."/>
            <person name="Mendoza L."/>
            <person name="Galagan J."/>
            <person name="Nusbaum C."/>
            <person name="Birren B."/>
        </authorList>
    </citation>
    <scope>NUCLEOTIDE SEQUENCE</scope>
    <source>
        <strain evidence="1">G186AR</strain>
    </source>
</reference>
<dbReference type="HOGENOM" id="CLU_2276624_0_0_1"/>
<evidence type="ECO:0000313" key="1">
    <source>
        <dbReference type="EMBL" id="EEH08740.1"/>
    </source>
</evidence>
<keyword evidence="2" id="KW-1185">Reference proteome</keyword>
<dbReference type="AlphaFoldDB" id="C0NIM0"/>